<feature type="compositionally biased region" description="Low complexity" evidence="6">
    <location>
        <begin position="681"/>
        <end position="704"/>
    </location>
</feature>
<feature type="compositionally biased region" description="Basic and acidic residues" evidence="6">
    <location>
        <begin position="657"/>
        <end position="673"/>
    </location>
</feature>
<evidence type="ECO:0000256" key="5">
    <source>
        <dbReference type="SAM" id="Coils"/>
    </source>
</evidence>
<feature type="domain" description="Gram-positive cocci surface proteins LPxTG" evidence="8">
    <location>
        <begin position="742"/>
        <end position="778"/>
    </location>
</feature>
<keyword evidence="10" id="KW-1185">Reference proteome</keyword>
<feature type="chain" id="PRO_5038594093" evidence="7">
    <location>
        <begin position="25"/>
        <end position="778"/>
    </location>
</feature>
<feature type="compositionally biased region" description="Low complexity" evidence="6">
    <location>
        <begin position="639"/>
        <end position="650"/>
    </location>
</feature>
<feature type="coiled-coil region" evidence="5">
    <location>
        <begin position="109"/>
        <end position="150"/>
    </location>
</feature>
<keyword evidence="4" id="KW-0572">Peptidoglycan-anchor</keyword>
<protein>
    <submittedName>
        <fullName evidence="9">Essential protein involved in intracellular protein transport</fullName>
    </submittedName>
</protein>
<dbReference type="AlphaFoldDB" id="K8ZN23"/>
<evidence type="ECO:0000256" key="2">
    <source>
        <dbReference type="ARBA" id="ARBA00022525"/>
    </source>
</evidence>
<feature type="compositionally biased region" description="Basic and acidic residues" evidence="6">
    <location>
        <begin position="578"/>
        <end position="588"/>
    </location>
</feature>
<keyword evidence="5" id="KW-0175">Coiled coil</keyword>
<evidence type="ECO:0000256" key="6">
    <source>
        <dbReference type="SAM" id="MobiDB-lite"/>
    </source>
</evidence>
<sequence>MDYKKLLFASTVLTGMLSLGTANNAKTAHADTIDTNHTVEANTEVAPQSNVITVKNTKATSAPVAEVPIVENVTPATETKQEVAPMVEETKAQPAAEEKVTQSQIQNQIDKETNHMNQDQNKVGQLENENQNLKDEIHKVDQEHQNKVDEINQEADKQSKPIHDQIDKIEQSQINTEKDKVQNDINHKKDELSQTQNNSAKTEQTIKDKKDELDKLNKNEQTSVMGSIVNSDFGGLHKPVYVGQIKPGTDITIENPNEEKENKENVEWAEKYNGKEPIKNYKLTEQQAWEANVYLMNRINAARKKAGQDEFKITREAFNKVMRRAEDVTTNFNHDMNSINRIFGSDWTGENLGFAGQWQDYSTVINHALGTIEYMLNSDGPSWGHRENFMDDYNKRGFGTVQGAFGIMWSSKSERWVLVFDTMKYHGEKDCSHDLDKYLDRSGNQSKIDKLKAEIAQEEKKLETSHRKENDLKKAIEDLEAKKKDIQFDKNKLNDKDKAVYEDYEAKLDKIYKQHELDYVKEVNEYGQKVAPLRGQYMDNDKEIQRLNKEIKQHREKIADLKAQLKEEGNKPAPKPETQPETKPEKPGDTIIGDDVVNKPDNKPNKPDNKPKPENPGDNIIGNDGISKPVKPQKPKPENPGNGIIGNDGISKPVIPGEEKDPNKGVGDKETNHPETPVVDGNVVHGNNSTSSTTGTTTDAVSSTQGTTGHLVSSAKKYVVTPEVEAAEIIPTATKATNSDNLPQTGSSKGETLAALGVMTVTMSSLLAVATFRRRKEH</sequence>
<evidence type="ECO:0000256" key="4">
    <source>
        <dbReference type="ARBA" id="ARBA00023088"/>
    </source>
</evidence>
<feature type="region of interest" description="Disordered" evidence="6">
    <location>
        <begin position="188"/>
        <end position="211"/>
    </location>
</feature>
<dbReference type="PATRIC" id="fig|1234409.3.peg.943"/>
<evidence type="ECO:0000259" key="8">
    <source>
        <dbReference type="PROSITE" id="PS50847"/>
    </source>
</evidence>
<dbReference type="PANTHER" id="PTHR45615:SF80">
    <property type="entry name" value="GRIP DOMAIN-CONTAINING PROTEIN"/>
    <property type="match status" value="1"/>
</dbReference>
<gene>
    <name evidence="9" type="ORF">C683_0992</name>
</gene>
<evidence type="ECO:0000313" key="9">
    <source>
        <dbReference type="EMBL" id="EKU26996.1"/>
    </source>
</evidence>
<organism evidence="9 10">
    <name type="scientific">Catellicoccus marimammalium M35/04/3</name>
    <dbReference type="NCBI Taxonomy" id="1234409"/>
    <lineage>
        <taxon>Bacteria</taxon>
        <taxon>Bacillati</taxon>
        <taxon>Bacillota</taxon>
        <taxon>Bacilli</taxon>
        <taxon>Lactobacillales</taxon>
        <taxon>Enterococcaceae</taxon>
        <taxon>Catellicoccus</taxon>
    </lineage>
</organism>
<keyword evidence="1" id="KW-0134">Cell wall</keyword>
<dbReference type="STRING" id="1234409.C683_0992"/>
<feature type="coiled-coil region" evidence="5">
    <location>
        <begin position="441"/>
        <end position="496"/>
    </location>
</feature>
<dbReference type="Proteomes" id="UP000016057">
    <property type="component" value="Unassembled WGS sequence"/>
</dbReference>
<feature type="compositionally biased region" description="Basic and acidic residues" evidence="6">
    <location>
        <begin position="596"/>
        <end position="615"/>
    </location>
</feature>
<dbReference type="Pfam" id="PF00746">
    <property type="entry name" value="Gram_pos_anchor"/>
    <property type="match status" value="1"/>
</dbReference>
<evidence type="ECO:0000256" key="3">
    <source>
        <dbReference type="ARBA" id="ARBA00022729"/>
    </source>
</evidence>
<evidence type="ECO:0000313" key="10">
    <source>
        <dbReference type="Proteomes" id="UP000016057"/>
    </source>
</evidence>
<comment type="caution">
    <text evidence="9">The sequence shown here is derived from an EMBL/GenBank/DDBJ whole genome shotgun (WGS) entry which is preliminary data.</text>
</comment>
<feature type="region of interest" description="Disordered" evidence="6">
    <location>
        <begin position="565"/>
        <end position="707"/>
    </location>
</feature>
<dbReference type="InterPro" id="IPR019931">
    <property type="entry name" value="LPXTG_anchor"/>
</dbReference>
<dbReference type="EMBL" id="AMYT01000021">
    <property type="protein sequence ID" value="EKU26996.1"/>
    <property type="molecule type" value="Genomic_DNA"/>
</dbReference>
<accession>K8ZN23</accession>
<keyword evidence="3 7" id="KW-0732">Signal</keyword>
<evidence type="ECO:0000256" key="1">
    <source>
        <dbReference type="ARBA" id="ARBA00022512"/>
    </source>
</evidence>
<dbReference type="NCBIfam" id="TIGR01167">
    <property type="entry name" value="LPXTG_anchor"/>
    <property type="match status" value="1"/>
</dbReference>
<feature type="signal peptide" evidence="7">
    <location>
        <begin position="1"/>
        <end position="24"/>
    </location>
</feature>
<proteinExistence type="predicted"/>
<feature type="compositionally biased region" description="Polar residues" evidence="6">
    <location>
        <begin position="193"/>
        <end position="203"/>
    </location>
</feature>
<dbReference type="RefSeq" id="WP_009491558.1">
    <property type="nucleotide sequence ID" value="NZ_AMYT01000021.1"/>
</dbReference>
<dbReference type="PROSITE" id="PS50847">
    <property type="entry name" value="GRAM_POS_ANCHORING"/>
    <property type="match status" value="1"/>
</dbReference>
<dbReference type="Gene3D" id="1.10.287.1490">
    <property type="match status" value="1"/>
</dbReference>
<keyword evidence="2" id="KW-0964">Secreted</keyword>
<reference evidence="9 10" key="1">
    <citation type="journal article" date="2013" name="Genome Announc.">
        <title>Draft Genome Sequence of Catellicoccus marimammalium, a Novel Species Commonly Found in Gull Feces.</title>
        <authorList>
            <person name="Weigand M.R."/>
            <person name="Ryu H."/>
            <person name="Bozcek L."/>
            <person name="Konstantinidis K.T."/>
            <person name="Santo Domingo J.W."/>
        </authorList>
    </citation>
    <scope>NUCLEOTIDE SEQUENCE [LARGE SCALE GENOMIC DNA]</scope>
    <source>
        <strain evidence="9 10">M35/04/3</strain>
    </source>
</reference>
<name>K8ZN23_9ENTE</name>
<evidence type="ECO:0000256" key="7">
    <source>
        <dbReference type="SAM" id="SignalP"/>
    </source>
</evidence>
<dbReference type="PANTHER" id="PTHR45615">
    <property type="entry name" value="MYOSIN HEAVY CHAIN, NON-MUSCLE"/>
    <property type="match status" value="1"/>
</dbReference>